<organism evidence="2 3">
    <name type="scientific">Zostera marina</name>
    <name type="common">Eelgrass</name>
    <dbReference type="NCBI Taxonomy" id="29655"/>
    <lineage>
        <taxon>Eukaryota</taxon>
        <taxon>Viridiplantae</taxon>
        <taxon>Streptophyta</taxon>
        <taxon>Embryophyta</taxon>
        <taxon>Tracheophyta</taxon>
        <taxon>Spermatophyta</taxon>
        <taxon>Magnoliopsida</taxon>
        <taxon>Liliopsida</taxon>
        <taxon>Zosteraceae</taxon>
        <taxon>Zostera</taxon>
    </lineage>
</organism>
<feature type="domain" description="F-box" evidence="1">
    <location>
        <begin position="7"/>
        <end position="59"/>
    </location>
</feature>
<dbReference type="PANTHER" id="PTHR31900">
    <property type="entry name" value="F-BOX/RNI SUPERFAMILY PROTEIN-RELATED"/>
    <property type="match status" value="1"/>
</dbReference>
<proteinExistence type="predicted"/>
<dbReference type="Gene3D" id="3.80.10.10">
    <property type="entry name" value="Ribonuclease Inhibitor"/>
    <property type="match status" value="1"/>
</dbReference>
<dbReference type="PANTHER" id="PTHR31900:SF27">
    <property type="entry name" value="FBD DOMAIN-CONTAINING PROTEIN"/>
    <property type="match status" value="1"/>
</dbReference>
<dbReference type="OrthoDB" id="773549at2759"/>
<dbReference type="InterPro" id="IPR050232">
    <property type="entry name" value="FBL13/AtMIF1-like"/>
</dbReference>
<reference evidence="3" key="1">
    <citation type="journal article" date="2016" name="Nature">
        <title>The genome of the seagrass Zostera marina reveals angiosperm adaptation to the sea.</title>
        <authorList>
            <person name="Olsen J.L."/>
            <person name="Rouze P."/>
            <person name="Verhelst B."/>
            <person name="Lin Y.-C."/>
            <person name="Bayer T."/>
            <person name="Collen J."/>
            <person name="Dattolo E."/>
            <person name="De Paoli E."/>
            <person name="Dittami S."/>
            <person name="Maumus F."/>
            <person name="Michel G."/>
            <person name="Kersting A."/>
            <person name="Lauritano C."/>
            <person name="Lohaus R."/>
            <person name="Toepel M."/>
            <person name="Tonon T."/>
            <person name="Vanneste K."/>
            <person name="Amirebrahimi M."/>
            <person name="Brakel J."/>
            <person name="Bostroem C."/>
            <person name="Chovatia M."/>
            <person name="Grimwood J."/>
            <person name="Jenkins J.W."/>
            <person name="Jueterbock A."/>
            <person name="Mraz A."/>
            <person name="Stam W.T."/>
            <person name="Tice H."/>
            <person name="Bornberg-Bauer E."/>
            <person name="Green P.J."/>
            <person name="Pearson G.A."/>
            <person name="Procaccini G."/>
            <person name="Duarte C.M."/>
            <person name="Schmutz J."/>
            <person name="Reusch T.B.H."/>
            <person name="Van de Peer Y."/>
        </authorList>
    </citation>
    <scope>NUCLEOTIDE SEQUENCE [LARGE SCALE GENOMIC DNA]</scope>
    <source>
        <strain evidence="3">cv. Finnish</strain>
    </source>
</reference>
<dbReference type="Gene3D" id="1.20.1280.50">
    <property type="match status" value="1"/>
</dbReference>
<evidence type="ECO:0000313" key="3">
    <source>
        <dbReference type="Proteomes" id="UP000036987"/>
    </source>
</evidence>
<accession>A0A0K9NUT7</accession>
<dbReference type="InterPro" id="IPR032675">
    <property type="entry name" value="LRR_dom_sf"/>
</dbReference>
<dbReference type="InterPro" id="IPR001810">
    <property type="entry name" value="F-box_dom"/>
</dbReference>
<keyword evidence="3" id="KW-1185">Reference proteome</keyword>
<dbReference type="InterPro" id="IPR055411">
    <property type="entry name" value="LRR_FXL15/At3g58940/PEG3-like"/>
</dbReference>
<comment type="caution">
    <text evidence="2">The sequence shown here is derived from an EMBL/GenBank/DDBJ whole genome shotgun (WGS) entry which is preliminary data.</text>
</comment>
<evidence type="ECO:0000313" key="2">
    <source>
        <dbReference type="EMBL" id="KMZ60539.1"/>
    </source>
</evidence>
<name>A0A0K9NUT7_ZOSMR</name>
<dbReference type="SUPFAM" id="SSF52047">
    <property type="entry name" value="RNI-like"/>
    <property type="match status" value="1"/>
</dbReference>
<gene>
    <name evidence="2" type="ORF">ZOSMA_592G00010</name>
</gene>
<evidence type="ECO:0000259" key="1">
    <source>
        <dbReference type="PROSITE" id="PS50181"/>
    </source>
</evidence>
<sequence>MKQRQRIDLISSLPDIILISIISCLTLKEAVKTTVLSKKWRSLFGILIEFIPNEVYPNIYGHQINERIINIICDVIRSHRSPFSSRCEIDFAWFNALNILLLPDIIHNIFDEGGSNQLFLYNSASTTSIVPESIFLCRSLVWLVLKRCYVNVPSSRSFVNLINLKYLKLSAVNLSQSDLQRLVSNCRALQNLVLETVMEIDEFIVSSNSLLSLKIDNNSPMIISVKDVPQLKKLEFCVVGFDLVNYGPESEEAVVQFFTQLQSLEDLKMHIEDEFACQDFEIMPRKLPEEFWLQNMKKLKVAMVLSNEVTRSIFRCLINSCPNLKELIVEVLHPSTISNAYNDEEEDNDGDSNYENIEEDYIDSIDNEEHLHELSYWELECDSAECMMHSLQKVYIYRVNVDFLQSIKLLNFILLRGKVLEKVTIGYDEGKIDVYVLHALLLMTYPWASENLTVEYMPVI</sequence>
<dbReference type="EMBL" id="LFYR01001611">
    <property type="protein sequence ID" value="KMZ60539.1"/>
    <property type="molecule type" value="Genomic_DNA"/>
</dbReference>
<dbReference type="PROSITE" id="PS50181">
    <property type="entry name" value="FBOX"/>
    <property type="match status" value="1"/>
</dbReference>
<dbReference type="Proteomes" id="UP000036987">
    <property type="component" value="Unassembled WGS sequence"/>
</dbReference>
<dbReference type="InterPro" id="IPR036047">
    <property type="entry name" value="F-box-like_dom_sf"/>
</dbReference>
<dbReference type="Pfam" id="PF00646">
    <property type="entry name" value="F-box"/>
    <property type="match status" value="1"/>
</dbReference>
<dbReference type="AlphaFoldDB" id="A0A0K9NUT7"/>
<protein>
    <recommendedName>
        <fullName evidence="1">F-box domain-containing protein</fullName>
    </recommendedName>
</protein>
<dbReference type="SUPFAM" id="SSF81383">
    <property type="entry name" value="F-box domain"/>
    <property type="match status" value="1"/>
</dbReference>
<dbReference type="OMA" id="EHNDGAI"/>
<dbReference type="Pfam" id="PF24758">
    <property type="entry name" value="LRR_At5g56370"/>
    <property type="match status" value="1"/>
</dbReference>